<feature type="transmembrane region" description="Helical" evidence="2">
    <location>
        <begin position="206"/>
        <end position="225"/>
    </location>
</feature>
<feature type="transmembrane region" description="Helical" evidence="2">
    <location>
        <begin position="231"/>
        <end position="254"/>
    </location>
</feature>
<feature type="region of interest" description="Disordered" evidence="1">
    <location>
        <begin position="771"/>
        <end position="792"/>
    </location>
</feature>
<protein>
    <submittedName>
        <fullName evidence="5">Diguanylate cyclase/phosphodiesterase (GGDEF &amp; EAL domains) with PAS/PAC sensor(S)</fullName>
    </submittedName>
</protein>
<dbReference type="EMBL" id="CADCUY010000308">
    <property type="protein sequence ID" value="CAA9412508.1"/>
    <property type="molecule type" value="Genomic_DNA"/>
</dbReference>
<feature type="transmembrane region" description="Helical" evidence="2">
    <location>
        <begin position="275"/>
        <end position="297"/>
    </location>
</feature>
<keyword evidence="2" id="KW-0812">Transmembrane</keyword>
<dbReference type="GO" id="GO:0071111">
    <property type="term" value="F:cyclic-guanylate-specific phosphodiesterase activity"/>
    <property type="evidence" value="ECO:0007669"/>
    <property type="project" value="InterPro"/>
</dbReference>
<dbReference type="InterPro" id="IPR001633">
    <property type="entry name" value="EAL_dom"/>
</dbReference>
<feature type="domain" description="EAL" evidence="3">
    <location>
        <begin position="512"/>
        <end position="767"/>
    </location>
</feature>
<dbReference type="InterPro" id="IPR035919">
    <property type="entry name" value="EAL_sf"/>
</dbReference>
<dbReference type="Pfam" id="PF00990">
    <property type="entry name" value="GGDEF"/>
    <property type="match status" value="1"/>
</dbReference>
<dbReference type="PROSITE" id="PS50883">
    <property type="entry name" value="EAL"/>
    <property type="match status" value="1"/>
</dbReference>
<sequence length="792" mass="82733">MALVTPSRSRDRWTRTGGRPTHPLVPVVLLALAGAATLVAAALPPAQRVVVVTAAQAAFFAASTAGLLWLRPARPAPWATILVGGVLYTAAWQLLRLGASTTVVVVLCCAAYASIVLLVRCLGGRRADHSGLEWFDVSLLAVAVAAATVHLPELLPPGVLPAVLADQTPTGDRSGAWVAVQSAGTTVMVALGLWVQAGGRRRDAGISLLLVAVAGLVAWHCWNLLLHLRGGYAPGALSDVLVVVGWGALAAAVWHPAHARLGRPSPTERPWVPSSIGTITACVVLGAVPALSVIGAVPLGGTALLVSSIGLAALLVARELVARRNAARAAGDDPLTGLGNRTALLRQVVRHLARPTAPGSLLCLVDVDDFARVNEHLGHQTGDVVLKELGRRLARETAGASAFRLAGDTFAVVVAASPAGEEVEHPVTSRLIRALAEPIAGSDHGAVVEVTVTIGEVVVAPLRPLDLDDPRAVDDEAVAVVQRAELALAQARRTGVRSCRATDDVVAGHQRQRRLVAELTGALARGEVVPHYQAQVDLRTRRPTGVEALARWEHPELGVISPAELLPVAEHLGVLDQVDGAVLRRSLQDLAAWRTAEPRLAHLRVAVNASAASLRRRDVVALVVEALTAAGLPGAALEVEITESASLDDRAGLEETLAELQDLGVAIAVDDFGSGYASMDYLVRFRADTIKVDRSLVRRVGSETGRRMLAALVDLTHDLGAQILAEGAEDDEAVRAVRALGFDLVQGYAHGLPGPAGHVPEALLAMLDELEPDEDGTPAPAAPDEGRASLRS</sequence>
<evidence type="ECO:0000259" key="4">
    <source>
        <dbReference type="PROSITE" id="PS50887"/>
    </source>
</evidence>
<accession>A0A6J4PD31</accession>
<feature type="transmembrane region" description="Helical" evidence="2">
    <location>
        <begin position="21"/>
        <end position="43"/>
    </location>
</feature>
<dbReference type="Gene3D" id="3.30.70.270">
    <property type="match status" value="1"/>
</dbReference>
<keyword evidence="2" id="KW-1133">Transmembrane helix</keyword>
<dbReference type="SUPFAM" id="SSF55073">
    <property type="entry name" value="Nucleotide cyclase"/>
    <property type="match status" value="1"/>
</dbReference>
<dbReference type="PROSITE" id="PS50887">
    <property type="entry name" value="GGDEF"/>
    <property type="match status" value="1"/>
</dbReference>
<dbReference type="AlphaFoldDB" id="A0A6J4PD31"/>
<dbReference type="PANTHER" id="PTHR33121:SF70">
    <property type="entry name" value="SIGNALING PROTEIN YKOW"/>
    <property type="match status" value="1"/>
</dbReference>
<evidence type="ECO:0000256" key="1">
    <source>
        <dbReference type="SAM" id="MobiDB-lite"/>
    </source>
</evidence>
<feature type="transmembrane region" description="Helical" evidence="2">
    <location>
        <begin position="134"/>
        <end position="155"/>
    </location>
</feature>
<dbReference type="InterPro" id="IPR000160">
    <property type="entry name" value="GGDEF_dom"/>
</dbReference>
<reference evidence="5" key="1">
    <citation type="submission" date="2020-02" db="EMBL/GenBank/DDBJ databases">
        <authorList>
            <person name="Meier V. D."/>
        </authorList>
    </citation>
    <scope>NUCLEOTIDE SEQUENCE</scope>
    <source>
        <strain evidence="5">AVDCRST_MAG35</strain>
    </source>
</reference>
<dbReference type="NCBIfam" id="TIGR00254">
    <property type="entry name" value="GGDEF"/>
    <property type="match status" value="1"/>
</dbReference>
<evidence type="ECO:0000256" key="2">
    <source>
        <dbReference type="SAM" id="Phobius"/>
    </source>
</evidence>
<dbReference type="SMART" id="SM00052">
    <property type="entry name" value="EAL"/>
    <property type="match status" value="1"/>
</dbReference>
<feature type="transmembrane region" description="Helical" evidence="2">
    <location>
        <begin position="101"/>
        <end position="122"/>
    </location>
</feature>
<feature type="transmembrane region" description="Helical" evidence="2">
    <location>
        <begin position="303"/>
        <end position="321"/>
    </location>
</feature>
<organism evidence="5">
    <name type="scientific">uncultured Quadrisphaera sp</name>
    <dbReference type="NCBI Taxonomy" id="904978"/>
    <lineage>
        <taxon>Bacteria</taxon>
        <taxon>Bacillati</taxon>
        <taxon>Actinomycetota</taxon>
        <taxon>Actinomycetes</taxon>
        <taxon>Kineosporiales</taxon>
        <taxon>Kineosporiaceae</taxon>
        <taxon>Quadrisphaera</taxon>
        <taxon>environmental samples</taxon>
    </lineage>
</organism>
<keyword evidence="2" id="KW-0472">Membrane</keyword>
<evidence type="ECO:0000313" key="5">
    <source>
        <dbReference type="EMBL" id="CAA9412508.1"/>
    </source>
</evidence>
<dbReference type="Pfam" id="PF00563">
    <property type="entry name" value="EAL"/>
    <property type="match status" value="1"/>
</dbReference>
<gene>
    <name evidence="5" type="ORF">AVDCRST_MAG35-1514</name>
</gene>
<dbReference type="InterPro" id="IPR050706">
    <property type="entry name" value="Cyclic-di-GMP_PDE-like"/>
</dbReference>
<evidence type="ECO:0000259" key="3">
    <source>
        <dbReference type="PROSITE" id="PS50883"/>
    </source>
</evidence>
<feature type="transmembrane region" description="Helical" evidence="2">
    <location>
        <begin position="49"/>
        <end position="70"/>
    </location>
</feature>
<dbReference type="Gene3D" id="3.20.20.450">
    <property type="entry name" value="EAL domain"/>
    <property type="match status" value="1"/>
</dbReference>
<dbReference type="CDD" id="cd01948">
    <property type="entry name" value="EAL"/>
    <property type="match status" value="1"/>
</dbReference>
<dbReference type="SUPFAM" id="SSF141868">
    <property type="entry name" value="EAL domain-like"/>
    <property type="match status" value="1"/>
</dbReference>
<dbReference type="SMART" id="SM00267">
    <property type="entry name" value="GGDEF"/>
    <property type="match status" value="1"/>
</dbReference>
<dbReference type="CDD" id="cd01949">
    <property type="entry name" value="GGDEF"/>
    <property type="match status" value="1"/>
</dbReference>
<dbReference type="InterPro" id="IPR043128">
    <property type="entry name" value="Rev_trsase/Diguanyl_cyclase"/>
</dbReference>
<name>A0A6J4PD31_9ACTN</name>
<proteinExistence type="predicted"/>
<feature type="transmembrane region" description="Helical" evidence="2">
    <location>
        <begin position="77"/>
        <end position="95"/>
    </location>
</feature>
<dbReference type="InterPro" id="IPR029787">
    <property type="entry name" value="Nucleotide_cyclase"/>
</dbReference>
<feature type="domain" description="GGDEF" evidence="4">
    <location>
        <begin position="358"/>
        <end position="504"/>
    </location>
</feature>
<dbReference type="PANTHER" id="PTHR33121">
    <property type="entry name" value="CYCLIC DI-GMP PHOSPHODIESTERASE PDEF"/>
    <property type="match status" value="1"/>
</dbReference>
<feature type="transmembrane region" description="Helical" evidence="2">
    <location>
        <begin position="175"/>
        <end position="194"/>
    </location>
</feature>